<dbReference type="SUPFAM" id="SSF159501">
    <property type="entry name" value="EreA/ChaN-like"/>
    <property type="match status" value="1"/>
</dbReference>
<protein>
    <recommendedName>
        <fullName evidence="3">Erythromycin esterase</fullName>
    </recommendedName>
</protein>
<dbReference type="InterPro" id="IPR014622">
    <property type="entry name" value="UCP036794_erythomycin"/>
</dbReference>
<dbReference type="OrthoDB" id="9810066at2"/>
<dbReference type="InterPro" id="IPR052036">
    <property type="entry name" value="Hydrolase/PRTase-associated"/>
</dbReference>
<dbReference type="STRING" id="264201.pc0851"/>
<dbReference type="eggNOG" id="COG2312">
    <property type="taxonomic scope" value="Bacteria"/>
</dbReference>
<gene>
    <name evidence="1" type="ORF">PC_RS04095</name>
</gene>
<dbReference type="Gene3D" id="3.40.1660.10">
    <property type="entry name" value="EreA-like (biosynthetic domain)"/>
    <property type="match status" value="1"/>
</dbReference>
<accession>Q6MCX4</accession>
<dbReference type="KEGG" id="pcu:PC_RS04095"/>
<dbReference type="AlphaFoldDB" id="Q6MCX4"/>
<dbReference type="Gene3D" id="3.30.1870.10">
    <property type="entry name" value="EreA-like, domain 2"/>
    <property type="match status" value="1"/>
</dbReference>
<dbReference type="HOGENOM" id="CLU_026490_1_0_0"/>
<evidence type="ECO:0008006" key="3">
    <source>
        <dbReference type="Google" id="ProtNLM"/>
    </source>
</evidence>
<dbReference type="PIRSF" id="PIRSF036794">
    <property type="entry name" value="UCP_erythr_ester"/>
    <property type="match status" value="1"/>
</dbReference>
<dbReference type="InterPro" id="IPR007815">
    <property type="entry name" value="Emycin_Estase"/>
</dbReference>
<dbReference type="Proteomes" id="UP000000529">
    <property type="component" value="Chromosome"/>
</dbReference>
<dbReference type="CDD" id="cd14728">
    <property type="entry name" value="Ere-like"/>
    <property type="match status" value="1"/>
</dbReference>
<name>Q6MCX4_PARUW</name>
<dbReference type="PANTHER" id="PTHR31299:SF0">
    <property type="entry name" value="ESTERASE, PUTATIVE (AFU_ORTHOLOGUE AFUA_1G05850)-RELATED"/>
    <property type="match status" value="1"/>
</dbReference>
<evidence type="ECO:0000313" key="1">
    <source>
        <dbReference type="EMBL" id="CAF23575.1"/>
    </source>
</evidence>
<organism evidence="1 2">
    <name type="scientific">Protochlamydia amoebophila (strain UWE25)</name>
    <dbReference type="NCBI Taxonomy" id="264201"/>
    <lineage>
        <taxon>Bacteria</taxon>
        <taxon>Pseudomonadati</taxon>
        <taxon>Chlamydiota</taxon>
        <taxon>Chlamydiia</taxon>
        <taxon>Parachlamydiales</taxon>
        <taxon>Parachlamydiaceae</taxon>
        <taxon>Candidatus Protochlamydia</taxon>
    </lineage>
</organism>
<reference evidence="1 2" key="1">
    <citation type="journal article" date="2004" name="Science">
        <title>Illuminating the evolutionary history of chlamydiae.</title>
        <authorList>
            <person name="Horn M."/>
            <person name="Collingro A."/>
            <person name="Schmitz-Esser S."/>
            <person name="Beier C.L."/>
            <person name="Purkhold U."/>
            <person name="Fartmann B."/>
            <person name="Brandt P."/>
            <person name="Nyakatura G.J."/>
            <person name="Droege M."/>
            <person name="Frishman D."/>
            <person name="Rattei T."/>
            <person name="Mewes H."/>
            <person name="Wagner M."/>
        </authorList>
    </citation>
    <scope>NUCLEOTIDE SEQUENCE [LARGE SCALE GENOMIC DNA]</scope>
    <source>
        <strain evidence="1 2">UWE25</strain>
    </source>
</reference>
<evidence type="ECO:0000313" key="2">
    <source>
        <dbReference type="Proteomes" id="UP000000529"/>
    </source>
</evidence>
<dbReference type="EMBL" id="BX908798">
    <property type="protein sequence ID" value="CAF23575.1"/>
    <property type="molecule type" value="Genomic_DNA"/>
</dbReference>
<dbReference type="PANTHER" id="PTHR31299">
    <property type="entry name" value="ESTERASE, PUTATIVE (AFU_ORTHOLOGUE AFUA_1G05850)-RELATED"/>
    <property type="match status" value="1"/>
</dbReference>
<dbReference type="Pfam" id="PF05139">
    <property type="entry name" value="Erythro_esteras"/>
    <property type="match status" value="1"/>
</dbReference>
<dbReference type="Gene3D" id="1.20.1440.30">
    <property type="entry name" value="Biosynthetic Protein domain"/>
    <property type="match status" value="1"/>
</dbReference>
<sequence length="456" mass="51894">MSRMKASANRQVKILQEVFMIDQTELINQIREEAIVFDEISTAPLSDFLNRVGDARVVLLGEATHGTSEFYQMRAQLTQALIAQRGFNIVAIEADWPDAALVNRYVGHVSGGVPEHKAFNRFPQWMWRNQEFHDFVEWLRKYNSNIPSKSNYVGLYGLDLYSLYQSIDNVIRYLDLNHPHLAELARQSYNCLMVWQGSPSDYGLAVLQGENKDCREEALSVLRKLLEVQVAKGLFSEDEEVLDAIQNALLVVNAEKYYRIMWGSSTSSWNLRDGHMFETLNLLLSVKGEGAKAIVWEHNSHVGNAKATEMQARGEINVGQLCKEHYGDAAYLVGFGTHEGTVAAAASWGGPMKIKKVLNSHKESYERLFHETGVGKFFLPLLSPYQKKVRQGLMMPMLERAIGVIYRPDTERFSHYFHAILPEQFDEYIWFDQTRAITPLSLTAPQGMPDTYPFGL</sequence>
<keyword evidence="2" id="KW-1185">Reference proteome</keyword>
<proteinExistence type="predicted"/>
<dbReference type="GO" id="GO:0046677">
    <property type="term" value="P:response to antibiotic"/>
    <property type="evidence" value="ECO:0007669"/>
    <property type="project" value="InterPro"/>
</dbReference>